<keyword evidence="3" id="KW-1185">Reference proteome</keyword>
<dbReference type="RefSeq" id="WP_062113092.1">
    <property type="nucleotide sequence ID" value="NZ_CP013236.1"/>
</dbReference>
<dbReference type="Proteomes" id="UP000074914">
    <property type="component" value="Chromosome"/>
</dbReference>
<keyword evidence="1" id="KW-0812">Transmembrane</keyword>
<keyword evidence="1" id="KW-0472">Membrane</keyword>
<evidence type="ECO:0000256" key="1">
    <source>
        <dbReference type="SAM" id="Phobius"/>
    </source>
</evidence>
<feature type="transmembrane region" description="Helical" evidence="1">
    <location>
        <begin position="46"/>
        <end position="67"/>
    </location>
</feature>
<accession>A0ABM5Z3M6</accession>
<organism evidence="2 3">
    <name type="scientific">Collimonas pratensis</name>
    <dbReference type="NCBI Taxonomy" id="279113"/>
    <lineage>
        <taxon>Bacteria</taxon>
        <taxon>Pseudomonadati</taxon>
        <taxon>Pseudomonadota</taxon>
        <taxon>Betaproteobacteria</taxon>
        <taxon>Burkholderiales</taxon>
        <taxon>Oxalobacteraceae</taxon>
        <taxon>Collimonas</taxon>
    </lineage>
</organism>
<protein>
    <submittedName>
        <fullName evidence="2">Uncharacterized protein</fullName>
    </submittedName>
</protein>
<evidence type="ECO:0000313" key="3">
    <source>
        <dbReference type="Proteomes" id="UP000074914"/>
    </source>
</evidence>
<reference evidence="2 3" key="1">
    <citation type="submission" date="2015-11" db="EMBL/GenBank/DDBJ databases">
        <title>Exploring the genomic traits of fungus-feeding bacterial genus Collimonas.</title>
        <authorList>
            <person name="Song C."/>
            <person name="Schmidt R."/>
            <person name="de Jager V."/>
            <person name="Krzyzanowska D."/>
            <person name="Jongedijk E."/>
            <person name="Cankar K."/>
            <person name="Beekwilder J."/>
            <person name="van Veen A."/>
            <person name="de Boer W."/>
            <person name="van Veen J.A."/>
            <person name="Garbeva P."/>
        </authorList>
    </citation>
    <scope>NUCLEOTIDE SEQUENCE [LARGE SCALE GENOMIC DNA]</scope>
    <source>
        <strain evidence="2 3">Ter291</strain>
    </source>
</reference>
<evidence type="ECO:0000313" key="2">
    <source>
        <dbReference type="EMBL" id="AMP13670.1"/>
    </source>
</evidence>
<dbReference type="EMBL" id="CP013236">
    <property type="protein sequence ID" value="AMP13670.1"/>
    <property type="molecule type" value="Genomic_DNA"/>
</dbReference>
<proteinExistence type="predicted"/>
<gene>
    <name evidence="2" type="ORF">CPter291_1396</name>
</gene>
<keyword evidence="1" id="KW-1133">Transmembrane helix</keyword>
<name>A0ABM5Z3M6_9BURK</name>
<sequence>MALTPEQKAVLAASAKGRKAMQDLDAAALVDVRKQYDEAVRDIQQMIAVVAGAAGAVSIAALPSLLLQIQARLGNLASARDAALNQGIDRAATIGTTPFTSTVNTAQLDHIRNDAVQFVKDFVGADKLTLSDRLWRIDRHANEIVNQAVQNSVVRGDGAAQAARDFLARGMRPPAEIDLAKDAATARNIGNSVEEGLMTGRGAPLDNAMRVMRTEINRAHTRAYQQGAAADDDSVGTQFMLSPRHPRVDICDMHARANLFGLGAGVYPHGKSPLPAHPNTLSFEVIVYRDEVTEEDRAGRQSVTEFLDTVPSKDRKGILGVNKNEAFEAGQLPASQVKSRWRDVQRRIGRQS</sequence>